<reference evidence="2 3" key="1">
    <citation type="submission" date="2019-03" db="EMBL/GenBank/DDBJ databases">
        <title>First draft genome of Liparis tanakae, snailfish: a comprehensive survey of snailfish specific genes.</title>
        <authorList>
            <person name="Kim W."/>
            <person name="Song I."/>
            <person name="Jeong J.-H."/>
            <person name="Kim D."/>
            <person name="Kim S."/>
            <person name="Ryu S."/>
            <person name="Song J.Y."/>
            <person name="Lee S.K."/>
        </authorList>
    </citation>
    <scope>NUCLEOTIDE SEQUENCE [LARGE SCALE GENOMIC DNA]</scope>
    <source>
        <tissue evidence="2">Muscle</tissue>
    </source>
</reference>
<evidence type="ECO:0000256" key="1">
    <source>
        <dbReference type="SAM" id="MobiDB-lite"/>
    </source>
</evidence>
<feature type="region of interest" description="Disordered" evidence="1">
    <location>
        <begin position="25"/>
        <end position="45"/>
    </location>
</feature>
<keyword evidence="3" id="KW-1185">Reference proteome</keyword>
<evidence type="ECO:0000313" key="3">
    <source>
        <dbReference type="Proteomes" id="UP000314294"/>
    </source>
</evidence>
<comment type="caution">
    <text evidence="2">The sequence shown here is derived from an EMBL/GenBank/DDBJ whole genome shotgun (WGS) entry which is preliminary data.</text>
</comment>
<dbReference type="EMBL" id="SRLO01000161">
    <property type="protein sequence ID" value="TNN70604.1"/>
    <property type="molecule type" value="Genomic_DNA"/>
</dbReference>
<sequence>MAMTHRELASSWRASSIFKLMGVHESGTSQTEVKEPPEEEEGVDGFPLLPCVCDGFQTGAERSEGNTSLSIVLIPVLT</sequence>
<evidence type="ECO:0000313" key="2">
    <source>
        <dbReference type="EMBL" id="TNN70604.1"/>
    </source>
</evidence>
<dbReference type="AlphaFoldDB" id="A0A4Z2I001"/>
<proteinExistence type="predicted"/>
<organism evidence="2 3">
    <name type="scientific">Liparis tanakae</name>
    <name type="common">Tanaka's snailfish</name>
    <dbReference type="NCBI Taxonomy" id="230148"/>
    <lineage>
        <taxon>Eukaryota</taxon>
        <taxon>Metazoa</taxon>
        <taxon>Chordata</taxon>
        <taxon>Craniata</taxon>
        <taxon>Vertebrata</taxon>
        <taxon>Euteleostomi</taxon>
        <taxon>Actinopterygii</taxon>
        <taxon>Neopterygii</taxon>
        <taxon>Teleostei</taxon>
        <taxon>Neoteleostei</taxon>
        <taxon>Acanthomorphata</taxon>
        <taxon>Eupercaria</taxon>
        <taxon>Perciformes</taxon>
        <taxon>Cottioidei</taxon>
        <taxon>Cottales</taxon>
        <taxon>Liparidae</taxon>
        <taxon>Liparis</taxon>
    </lineage>
</organism>
<gene>
    <name evidence="2" type="ORF">EYF80_019188</name>
</gene>
<accession>A0A4Z2I001</accession>
<protein>
    <submittedName>
        <fullName evidence="2">Uncharacterized protein</fullName>
    </submittedName>
</protein>
<dbReference type="Proteomes" id="UP000314294">
    <property type="component" value="Unassembled WGS sequence"/>
</dbReference>
<name>A0A4Z2I001_9TELE</name>